<evidence type="ECO:0000313" key="4">
    <source>
        <dbReference type="Proteomes" id="UP000012960"/>
    </source>
</evidence>
<evidence type="ECO:0000313" key="2">
    <source>
        <dbReference type="EMBL" id="CAG1832586.1"/>
    </source>
</evidence>
<keyword evidence="4" id="KW-1185">Reference proteome</keyword>
<gene>
    <name evidence="2" type="ORF">GSMUA_85060.1</name>
</gene>
<reference evidence="2" key="1">
    <citation type="submission" date="2021-03" db="EMBL/GenBank/DDBJ databases">
        <authorList>
            <consortium name="Genoscope - CEA"/>
            <person name="William W."/>
        </authorList>
    </citation>
    <scope>NUCLEOTIDE SEQUENCE</scope>
    <source>
        <strain evidence="2">Doubled-haploid Pahang</strain>
    </source>
</reference>
<evidence type="ECO:0000313" key="3">
    <source>
        <dbReference type="EnsemblPlants" id="Ma08_p24290.1"/>
    </source>
</evidence>
<proteinExistence type="predicted"/>
<reference evidence="3" key="2">
    <citation type="submission" date="2021-05" db="UniProtKB">
        <authorList>
            <consortium name="EnsemblPlants"/>
        </authorList>
    </citation>
    <scope>IDENTIFICATION</scope>
    <source>
        <strain evidence="3">subsp. malaccensis</strain>
    </source>
</reference>
<organism evidence="3 4">
    <name type="scientific">Musa acuminata subsp. malaccensis</name>
    <name type="common">Wild banana</name>
    <name type="synonym">Musa malaccensis</name>
    <dbReference type="NCBI Taxonomy" id="214687"/>
    <lineage>
        <taxon>Eukaryota</taxon>
        <taxon>Viridiplantae</taxon>
        <taxon>Streptophyta</taxon>
        <taxon>Embryophyta</taxon>
        <taxon>Tracheophyta</taxon>
        <taxon>Spermatophyta</taxon>
        <taxon>Magnoliopsida</taxon>
        <taxon>Liliopsida</taxon>
        <taxon>Zingiberales</taxon>
        <taxon>Musaceae</taxon>
        <taxon>Musa</taxon>
    </lineage>
</organism>
<name>A0A804KA79_MUSAM</name>
<dbReference type="AlphaFoldDB" id="A0A804KA79"/>
<dbReference type="EMBL" id="HG996472">
    <property type="protein sequence ID" value="CAG1832586.1"/>
    <property type="molecule type" value="Genomic_DNA"/>
</dbReference>
<feature type="region of interest" description="Disordered" evidence="1">
    <location>
        <begin position="51"/>
        <end position="95"/>
    </location>
</feature>
<dbReference type="Proteomes" id="UP000012960">
    <property type="component" value="Unplaced"/>
</dbReference>
<evidence type="ECO:0000256" key="1">
    <source>
        <dbReference type="SAM" id="MobiDB-lite"/>
    </source>
</evidence>
<sequence length="116" mass="13031">IHQLIYIVIVIYICRWMDISWRVQLGKSPQELHLQPQPEDVVGRVQEKLLGGQLPPAGHKPTQLPHLPPQRTAYGEPPFPSMAEARPAAARRSTEFRELVAAPSGRLLPSPPVHLR</sequence>
<accession>A0A804KA79</accession>
<protein>
    <submittedName>
        <fullName evidence="2">(wild Malaysian banana) hypothetical protein</fullName>
    </submittedName>
</protein>
<dbReference type="EnsemblPlants" id="Ma08_t24290.1">
    <property type="protein sequence ID" value="Ma08_p24290.1"/>
    <property type="gene ID" value="Ma08_g24290"/>
</dbReference>
<dbReference type="Gramene" id="Ma08_t24290.1">
    <property type="protein sequence ID" value="Ma08_p24290.1"/>
    <property type="gene ID" value="Ma08_g24290"/>
</dbReference>
<dbReference type="InParanoid" id="A0A804KA79"/>